<dbReference type="Proteomes" id="UP000436088">
    <property type="component" value="Unassembled WGS sequence"/>
</dbReference>
<comment type="subcellular location">
    <subcellularLocation>
        <location evidence="1">Membrane</location>
    </subcellularLocation>
</comment>
<evidence type="ECO:0000256" key="2">
    <source>
        <dbReference type="ARBA" id="ARBA00023054"/>
    </source>
</evidence>
<sequence length="462" mass="52199">MPPRRSKSERNDGLAKHLRRDPYEVLGVSRNSTDQEIKSAYRKMALKYHPDKNGNDPVAADMFKEVTFSYNILSDPDKRRQYDTAGFEAVEADNQEMELDLSSLGAVNTMFAALFSKLGVPIKTTVSATVLEEALNGAVTIHPLLLGQPISRKVEKQCAHFYSVTITEEEARDGLVCRVQSSEKSKFKLLYFDLEETGGLSLALQRDSVKTGKVTSAGMYFLGFPVYCLDQAVNSVSAAKDLDAAFFKKLDGFQPCEITELKPGTHVFAVYGDNFFKSVSYTVEVICAAPFIEEKENLRAVEADILSKRAELSKFETEYREVLTQFTEMTSRCTKETQEIDELLKRRNEIHASYTTIPLIKRSSSRNKTKAASKEAKEDGEHSTRDRTKKKKWKLPSNSNEQTTINETLNPVDHCIRLERSKQLPVSENSLREPKFFFCGSTCMQPSKNASYYVDHEVKKMV</sequence>
<dbReference type="SUPFAM" id="SSF46565">
    <property type="entry name" value="Chaperone J-domain"/>
    <property type="match status" value="1"/>
</dbReference>
<reference evidence="7" key="1">
    <citation type="submission" date="2019-09" db="EMBL/GenBank/DDBJ databases">
        <title>Draft genome information of white flower Hibiscus syriacus.</title>
        <authorList>
            <person name="Kim Y.-M."/>
        </authorList>
    </citation>
    <scope>NUCLEOTIDE SEQUENCE [LARGE SCALE GENOMIC DNA]</scope>
    <source>
        <strain evidence="7">YM2019G1</strain>
    </source>
</reference>
<feature type="region of interest" description="Disordered" evidence="5">
    <location>
        <begin position="363"/>
        <end position="405"/>
    </location>
</feature>
<feature type="compositionally biased region" description="Basic and acidic residues" evidence="5">
    <location>
        <begin position="372"/>
        <end position="386"/>
    </location>
</feature>
<evidence type="ECO:0000256" key="1">
    <source>
        <dbReference type="ARBA" id="ARBA00004370"/>
    </source>
</evidence>
<dbReference type="PROSITE" id="PS00636">
    <property type="entry name" value="DNAJ_1"/>
    <property type="match status" value="1"/>
</dbReference>
<feature type="domain" description="J" evidence="6">
    <location>
        <begin position="21"/>
        <end position="86"/>
    </location>
</feature>
<gene>
    <name evidence="7" type="ORF">F3Y22_tig00110655pilonHSYRG00020</name>
</gene>
<dbReference type="InterPro" id="IPR052812">
    <property type="entry name" value="Plant_DnaJ_domain"/>
</dbReference>
<dbReference type="InterPro" id="IPR018253">
    <property type="entry name" value="DnaJ_domain_CS"/>
</dbReference>
<dbReference type="PROSITE" id="PS50076">
    <property type="entry name" value="DNAJ_2"/>
    <property type="match status" value="1"/>
</dbReference>
<dbReference type="InterPro" id="IPR001623">
    <property type="entry name" value="DnaJ_domain"/>
</dbReference>
<dbReference type="FunFam" id="1.10.287.110:FF:000097">
    <property type="entry name" value="Chaperone protein dnaJ 16"/>
    <property type="match status" value="1"/>
</dbReference>
<comment type="caution">
    <text evidence="7">The sequence shown here is derived from an EMBL/GenBank/DDBJ whole genome shotgun (WGS) entry which is preliminary data.</text>
</comment>
<dbReference type="SMART" id="SM00271">
    <property type="entry name" value="DnaJ"/>
    <property type="match status" value="1"/>
</dbReference>
<evidence type="ECO:0000313" key="8">
    <source>
        <dbReference type="Proteomes" id="UP000436088"/>
    </source>
</evidence>
<keyword evidence="4" id="KW-0143">Chaperone</keyword>
<dbReference type="PRINTS" id="PR00625">
    <property type="entry name" value="JDOMAIN"/>
</dbReference>
<evidence type="ECO:0000256" key="4">
    <source>
        <dbReference type="ARBA" id="ARBA00023186"/>
    </source>
</evidence>
<dbReference type="PANTHER" id="PTHR44272:SF2">
    <property type="entry name" value="CHAPERONE PROTEIN DNAJ 16"/>
    <property type="match status" value="1"/>
</dbReference>
<protein>
    <submittedName>
        <fullName evidence="7">Chaperone protein dnaJ 39</fullName>
    </submittedName>
</protein>
<feature type="region of interest" description="Disordered" evidence="5">
    <location>
        <begin position="1"/>
        <end position="21"/>
    </location>
</feature>
<dbReference type="PANTHER" id="PTHR44272">
    <property type="entry name" value="DNAJ DOMAIN (PROKARYOTIC HEAT SHOCK PROTEIN)"/>
    <property type="match status" value="1"/>
</dbReference>
<dbReference type="EMBL" id="VEPZ02001064">
    <property type="protein sequence ID" value="KAE8696585.1"/>
    <property type="molecule type" value="Genomic_DNA"/>
</dbReference>
<dbReference type="Pfam" id="PF00226">
    <property type="entry name" value="DnaJ"/>
    <property type="match status" value="1"/>
</dbReference>
<feature type="compositionally biased region" description="Polar residues" evidence="5">
    <location>
        <begin position="396"/>
        <end position="405"/>
    </location>
</feature>
<evidence type="ECO:0000313" key="7">
    <source>
        <dbReference type="EMBL" id="KAE8696585.1"/>
    </source>
</evidence>
<dbReference type="Gene3D" id="1.10.287.110">
    <property type="entry name" value="DnaJ domain"/>
    <property type="match status" value="1"/>
</dbReference>
<evidence type="ECO:0000256" key="3">
    <source>
        <dbReference type="ARBA" id="ARBA00023136"/>
    </source>
</evidence>
<keyword evidence="3" id="KW-0472">Membrane</keyword>
<keyword evidence="2" id="KW-0175">Coiled coil</keyword>
<dbReference type="AlphaFoldDB" id="A0A6A3A093"/>
<keyword evidence="8" id="KW-1185">Reference proteome</keyword>
<dbReference type="InterPro" id="IPR036869">
    <property type="entry name" value="J_dom_sf"/>
</dbReference>
<proteinExistence type="predicted"/>
<evidence type="ECO:0000259" key="6">
    <source>
        <dbReference type="PROSITE" id="PS50076"/>
    </source>
</evidence>
<dbReference type="CDD" id="cd06257">
    <property type="entry name" value="DnaJ"/>
    <property type="match status" value="1"/>
</dbReference>
<name>A0A6A3A093_HIBSY</name>
<evidence type="ECO:0000256" key="5">
    <source>
        <dbReference type="SAM" id="MobiDB-lite"/>
    </source>
</evidence>
<organism evidence="7 8">
    <name type="scientific">Hibiscus syriacus</name>
    <name type="common">Rose of Sharon</name>
    <dbReference type="NCBI Taxonomy" id="106335"/>
    <lineage>
        <taxon>Eukaryota</taxon>
        <taxon>Viridiplantae</taxon>
        <taxon>Streptophyta</taxon>
        <taxon>Embryophyta</taxon>
        <taxon>Tracheophyta</taxon>
        <taxon>Spermatophyta</taxon>
        <taxon>Magnoliopsida</taxon>
        <taxon>eudicotyledons</taxon>
        <taxon>Gunneridae</taxon>
        <taxon>Pentapetalae</taxon>
        <taxon>rosids</taxon>
        <taxon>malvids</taxon>
        <taxon>Malvales</taxon>
        <taxon>Malvaceae</taxon>
        <taxon>Malvoideae</taxon>
        <taxon>Hibiscus</taxon>
    </lineage>
</organism>
<dbReference type="GO" id="GO:0016020">
    <property type="term" value="C:membrane"/>
    <property type="evidence" value="ECO:0007669"/>
    <property type="project" value="UniProtKB-SubCell"/>
</dbReference>
<accession>A0A6A3A093</accession>